<name>A0ABQ6CV74_9HYPH</name>
<accession>A0ABQ6CV74</accession>
<dbReference type="InterPro" id="IPR000032">
    <property type="entry name" value="HPr-like"/>
</dbReference>
<dbReference type="NCBIfam" id="TIGR01003">
    <property type="entry name" value="PTS_HPr_family"/>
    <property type="match status" value="1"/>
</dbReference>
<evidence type="ECO:0000259" key="6">
    <source>
        <dbReference type="PROSITE" id="PS51350"/>
    </source>
</evidence>
<evidence type="ECO:0000256" key="3">
    <source>
        <dbReference type="ARBA" id="ARBA00022448"/>
    </source>
</evidence>
<dbReference type="PROSITE" id="PS00369">
    <property type="entry name" value="PTS_HPR_HIS"/>
    <property type="match status" value="1"/>
</dbReference>
<keyword evidence="4" id="KW-0762">Sugar transport</keyword>
<comment type="caution">
    <text evidence="7">The sequence shown here is derived from an EMBL/GenBank/DDBJ whole genome shotgun (WGS) entry which is preliminary data.</text>
</comment>
<evidence type="ECO:0000256" key="2">
    <source>
        <dbReference type="ARBA" id="ARBA00020422"/>
    </source>
</evidence>
<dbReference type="InterPro" id="IPR050399">
    <property type="entry name" value="HPr"/>
</dbReference>
<dbReference type="CDD" id="cd00367">
    <property type="entry name" value="PTS-HPr_like"/>
    <property type="match status" value="1"/>
</dbReference>
<evidence type="ECO:0000313" key="8">
    <source>
        <dbReference type="Proteomes" id="UP001156882"/>
    </source>
</evidence>
<dbReference type="SUPFAM" id="SSF55594">
    <property type="entry name" value="HPr-like"/>
    <property type="match status" value="1"/>
</dbReference>
<proteinExistence type="predicted"/>
<dbReference type="Gene3D" id="3.30.1340.10">
    <property type="entry name" value="HPr-like"/>
    <property type="match status" value="1"/>
</dbReference>
<evidence type="ECO:0000256" key="4">
    <source>
        <dbReference type="ARBA" id="ARBA00022597"/>
    </source>
</evidence>
<protein>
    <recommendedName>
        <fullName evidence="2">Phosphocarrier protein HPr</fullName>
    </recommendedName>
    <alternativeName>
        <fullName evidence="5">Histidine-containing protein</fullName>
    </alternativeName>
</protein>
<reference evidence="8" key="1">
    <citation type="journal article" date="2019" name="Int. J. Syst. Evol. Microbiol.">
        <title>The Global Catalogue of Microorganisms (GCM) 10K type strain sequencing project: providing services to taxonomists for standard genome sequencing and annotation.</title>
        <authorList>
            <consortium name="The Broad Institute Genomics Platform"/>
            <consortium name="The Broad Institute Genome Sequencing Center for Infectious Disease"/>
            <person name="Wu L."/>
            <person name="Ma J."/>
        </authorList>
    </citation>
    <scope>NUCLEOTIDE SEQUENCE [LARGE SCALE GENOMIC DNA]</scope>
    <source>
        <strain evidence="8">NBRC 101365</strain>
    </source>
</reference>
<dbReference type="PROSITE" id="PS51350">
    <property type="entry name" value="PTS_HPR_DOM"/>
    <property type="match status" value="1"/>
</dbReference>
<comment type="function">
    <text evidence="1">General (non sugar-specific) component of the phosphoenolpyruvate-dependent sugar phosphotransferase system (sugar PTS). This major carbohydrate active-transport system catalyzes the phosphorylation of incoming sugar substrates concomitantly with their translocation across the cell membrane. The phosphoryl group from phosphoenolpyruvate (PEP) is transferred to the phosphoryl carrier protein HPr by enzyme I. Phospho-HPr then transfers it to the PTS EIIA domain.</text>
</comment>
<evidence type="ECO:0000313" key="7">
    <source>
        <dbReference type="EMBL" id="GLS24009.1"/>
    </source>
</evidence>
<dbReference type="Proteomes" id="UP001156882">
    <property type="component" value="Unassembled WGS sequence"/>
</dbReference>
<keyword evidence="3" id="KW-0813">Transport</keyword>
<evidence type="ECO:0000256" key="5">
    <source>
        <dbReference type="ARBA" id="ARBA00033055"/>
    </source>
</evidence>
<dbReference type="PANTHER" id="PTHR33705:SF1">
    <property type="entry name" value="PHOSPHOCARRIER PROTEIN HPR"/>
    <property type="match status" value="1"/>
</dbReference>
<dbReference type="Pfam" id="PF00381">
    <property type="entry name" value="PTS-HPr"/>
    <property type="match status" value="1"/>
</dbReference>
<dbReference type="PRINTS" id="PR00107">
    <property type="entry name" value="PHOSPHOCPHPR"/>
</dbReference>
<dbReference type="EMBL" id="BSPC01000093">
    <property type="protein sequence ID" value="GLS24009.1"/>
    <property type="molecule type" value="Genomic_DNA"/>
</dbReference>
<feature type="domain" description="HPr" evidence="6">
    <location>
        <begin position="7"/>
        <end position="96"/>
    </location>
</feature>
<dbReference type="InterPro" id="IPR001020">
    <property type="entry name" value="PTS_HPr_His_P_site"/>
</dbReference>
<sequence length="96" mass="10321">MLDMDRTLTGKALLTNTIGLHARPSVKLTQLAKRFQSSIQLALGEAGPWIDAKSPVKVMRARAPKGSTLYFNVAGPDDEAALAAILALIENKFGEE</sequence>
<keyword evidence="8" id="KW-1185">Reference proteome</keyword>
<organism evidence="7 8">
    <name type="scientific">Labrys miyagiensis</name>
    <dbReference type="NCBI Taxonomy" id="346912"/>
    <lineage>
        <taxon>Bacteria</taxon>
        <taxon>Pseudomonadati</taxon>
        <taxon>Pseudomonadota</taxon>
        <taxon>Alphaproteobacteria</taxon>
        <taxon>Hyphomicrobiales</taxon>
        <taxon>Xanthobacteraceae</taxon>
        <taxon>Labrys</taxon>
    </lineage>
</organism>
<gene>
    <name evidence="7" type="ORF">GCM10007874_70300</name>
</gene>
<dbReference type="InterPro" id="IPR035895">
    <property type="entry name" value="HPr-like_sf"/>
</dbReference>
<evidence type="ECO:0000256" key="1">
    <source>
        <dbReference type="ARBA" id="ARBA00003681"/>
    </source>
</evidence>
<dbReference type="PANTHER" id="PTHR33705">
    <property type="entry name" value="PHOSPHOCARRIER PROTEIN HPR"/>
    <property type="match status" value="1"/>
</dbReference>